<dbReference type="InterPro" id="IPR000639">
    <property type="entry name" value="Epox_hydrolase-like"/>
</dbReference>
<keyword evidence="2" id="KW-0378">Hydrolase</keyword>
<dbReference type="PANTHER" id="PTHR43798">
    <property type="entry name" value="MONOACYLGLYCEROL LIPASE"/>
    <property type="match status" value="1"/>
</dbReference>
<dbReference type="PANTHER" id="PTHR43798:SF6">
    <property type="entry name" value="HYDROLASE, PUTATIVE (AFU_ORTHOLOGUE AFUA_4G13070)-RELATED"/>
    <property type="match status" value="1"/>
</dbReference>
<dbReference type="RefSeq" id="WP_038370754.1">
    <property type="nucleotide sequence ID" value="NZ_KK069989.1"/>
</dbReference>
<organism evidence="2 3">
    <name type="scientific">Brachybacterium phenoliresistens</name>
    <dbReference type="NCBI Taxonomy" id="396014"/>
    <lineage>
        <taxon>Bacteria</taxon>
        <taxon>Bacillati</taxon>
        <taxon>Actinomycetota</taxon>
        <taxon>Actinomycetes</taxon>
        <taxon>Micrococcales</taxon>
        <taxon>Dermabacteraceae</taxon>
        <taxon>Brachybacterium</taxon>
    </lineage>
</organism>
<evidence type="ECO:0000259" key="1">
    <source>
        <dbReference type="Pfam" id="PF12697"/>
    </source>
</evidence>
<reference evidence="2 3" key="1">
    <citation type="submission" date="2014-02" db="EMBL/GenBank/DDBJ databases">
        <title>Genome sequence of Brachybacterium phenoliresistens strain W13A50.</title>
        <authorList>
            <person name="Wang X."/>
        </authorList>
    </citation>
    <scope>NUCLEOTIDE SEQUENCE [LARGE SCALE GENOMIC DNA]</scope>
    <source>
        <strain evidence="2 3">W13A50</strain>
    </source>
</reference>
<evidence type="ECO:0000313" key="2">
    <source>
        <dbReference type="EMBL" id="EWS82207.1"/>
    </source>
</evidence>
<gene>
    <name evidence="2" type="ORF">BF93_11290</name>
</gene>
<comment type="caution">
    <text evidence="2">The sequence shown here is derived from an EMBL/GenBank/DDBJ whole genome shotgun (WGS) entry which is preliminary data.</text>
</comment>
<sequence length="269" mass="28308">MSFPFVLPAPHAVRRGSGLPLLMIHGNGVDHRLLLPLDEALAAAGALERIYLDLPGFGRTAPLDGPGGLPEIADWLEEAAAELIGEAPFAVLGNSMGGLLARELAARHRERCAGIALLAPAVDPVREHRRLPPRTVLRTDPELLAALDAADAADYAEMAVEQSEAGWERFAAAALPGIRAADPGAGEGLGARYALPGLPDDRLAGIEVPVLVVAGRQDHVVGFEDQQDLAARFPHASSAVLDRAGHNVHLDQPEQVAAMLRAWAGQLLA</sequence>
<dbReference type="STRING" id="396014.BF93_11290"/>
<dbReference type="SUPFAM" id="SSF53474">
    <property type="entry name" value="alpha/beta-Hydrolases"/>
    <property type="match status" value="1"/>
</dbReference>
<dbReference type="AlphaFoldDB" id="Z9JWP8"/>
<keyword evidence="3" id="KW-1185">Reference proteome</keyword>
<dbReference type="Proteomes" id="UP000023067">
    <property type="component" value="Unassembled WGS sequence"/>
</dbReference>
<dbReference type="InterPro" id="IPR029058">
    <property type="entry name" value="AB_hydrolase_fold"/>
</dbReference>
<dbReference type="Pfam" id="PF12697">
    <property type="entry name" value="Abhydrolase_6"/>
    <property type="match status" value="1"/>
</dbReference>
<dbReference type="OrthoDB" id="27092at2"/>
<dbReference type="HOGENOM" id="CLU_088923_0_0_11"/>
<proteinExistence type="predicted"/>
<dbReference type="InterPro" id="IPR000073">
    <property type="entry name" value="AB_hydrolase_1"/>
</dbReference>
<name>Z9JWP8_9MICO</name>
<dbReference type="GO" id="GO:0016787">
    <property type="term" value="F:hydrolase activity"/>
    <property type="evidence" value="ECO:0007669"/>
    <property type="project" value="UniProtKB-KW"/>
</dbReference>
<accession>Z9JWP8</accession>
<evidence type="ECO:0000313" key="3">
    <source>
        <dbReference type="Proteomes" id="UP000023067"/>
    </source>
</evidence>
<dbReference type="PATRIC" id="fig|396014.3.peg.766"/>
<protein>
    <submittedName>
        <fullName evidence="2">Alpha/beta hydrolase</fullName>
    </submittedName>
</protein>
<dbReference type="PRINTS" id="PR00111">
    <property type="entry name" value="ABHYDROLASE"/>
</dbReference>
<dbReference type="PRINTS" id="PR00412">
    <property type="entry name" value="EPOXHYDRLASE"/>
</dbReference>
<dbReference type="eggNOG" id="COG2267">
    <property type="taxonomic scope" value="Bacteria"/>
</dbReference>
<dbReference type="EMBL" id="JDYK01000003">
    <property type="protein sequence ID" value="EWS82207.1"/>
    <property type="molecule type" value="Genomic_DNA"/>
</dbReference>
<dbReference type="Gene3D" id="3.40.50.1820">
    <property type="entry name" value="alpha/beta hydrolase"/>
    <property type="match status" value="1"/>
</dbReference>
<dbReference type="InterPro" id="IPR050266">
    <property type="entry name" value="AB_hydrolase_sf"/>
</dbReference>
<feature type="domain" description="AB hydrolase-1" evidence="1">
    <location>
        <begin position="21"/>
        <end position="258"/>
    </location>
</feature>